<feature type="compositionally biased region" description="Low complexity" evidence="1">
    <location>
        <begin position="61"/>
        <end position="71"/>
    </location>
</feature>
<name>A0A8J2MLX6_COTCN</name>
<feature type="compositionally biased region" description="Basic and acidic residues" evidence="1">
    <location>
        <begin position="1"/>
        <end position="11"/>
    </location>
</feature>
<proteinExistence type="predicted"/>
<sequence>MPSDSDSDRSNKYRKKHYRRSRSSSSDSSNSSSNHKRSSKYSKSRRRYRSRSRSRDDPRPKSSYRSSPGSSKSKDKRRYKDRRRSKSISPVRSNSRKIRSPSREKSTSRSSSVHSNIKIPLEKAVNIPVKDEFTIEPRIKESILEEINADSFVPKKFTSNAQVKEKKLIKNHVIDLTGDNVKVPIVSNPSVVSESIFHSSILMDQTVRYDKWVKKLYNLRQKAISDLMSIT</sequence>
<dbReference type="OrthoDB" id="9946564at2759"/>
<protein>
    <submittedName>
        <fullName evidence="2">Uncharacterized protein</fullName>
    </submittedName>
</protein>
<dbReference type="EMBL" id="CAJNRD030001121">
    <property type="protein sequence ID" value="CAG5097017.1"/>
    <property type="molecule type" value="Genomic_DNA"/>
</dbReference>
<feature type="compositionally biased region" description="Basic residues" evidence="1">
    <location>
        <begin position="34"/>
        <end position="52"/>
    </location>
</feature>
<comment type="caution">
    <text evidence="2">The sequence shown here is derived from an EMBL/GenBank/DDBJ whole genome shotgun (WGS) entry which is preliminary data.</text>
</comment>
<feature type="compositionally biased region" description="Basic residues" evidence="1">
    <location>
        <begin position="12"/>
        <end position="22"/>
    </location>
</feature>
<evidence type="ECO:0000256" key="1">
    <source>
        <dbReference type="SAM" id="MobiDB-lite"/>
    </source>
</evidence>
<evidence type="ECO:0000313" key="3">
    <source>
        <dbReference type="Proteomes" id="UP000786811"/>
    </source>
</evidence>
<accession>A0A8J2MLX6</accession>
<organism evidence="2 3">
    <name type="scientific">Cotesia congregata</name>
    <name type="common">Parasitoid wasp</name>
    <name type="synonym">Apanteles congregatus</name>
    <dbReference type="NCBI Taxonomy" id="51543"/>
    <lineage>
        <taxon>Eukaryota</taxon>
        <taxon>Metazoa</taxon>
        <taxon>Ecdysozoa</taxon>
        <taxon>Arthropoda</taxon>
        <taxon>Hexapoda</taxon>
        <taxon>Insecta</taxon>
        <taxon>Pterygota</taxon>
        <taxon>Neoptera</taxon>
        <taxon>Endopterygota</taxon>
        <taxon>Hymenoptera</taxon>
        <taxon>Apocrita</taxon>
        <taxon>Ichneumonoidea</taxon>
        <taxon>Braconidae</taxon>
        <taxon>Microgastrinae</taxon>
        <taxon>Cotesia</taxon>
    </lineage>
</organism>
<feature type="region of interest" description="Disordered" evidence="1">
    <location>
        <begin position="1"/>
        <end position="115"/>
    </location>
</feature>
<feature type="compositionally biased region" description="Basic residues" evidence="1">
    <location>
        <begin position="74"/>
        <end position="86"/>
    </location>
</feature>
<keyword evidence="3" id="KW-1185">Reference proteome</keyword>
<evidence type="ECO:0000313" key="2">
    <source>
        <dbReference type="EMBL" id="CAG5097017.1"/>
    </source>
</evidence>
<reference evidence="2" key="1">
    <citation type="submission" date="2021-04" db="EMBL/GenBank/DDBJ databases">
        <authorList>
            <person name="Chebbi M.A.C M."/>
        </authorList>
    </citation>
    <scope>NUCLEOTIDE SEQUENCE</scope>
</reference>
<dbReference type="Proteomes" id="UP000786811">
    <property type="component" value="Unassembled WGS sequence"/>
</dbReference>
<feature type="compositionally biased region" description="Low complexity" evidence="1">
    <location>
        <begin position="23"/>
        <end position="33"/>
    </location>
</feature>
<dbReference type="AlphaFoldDB" id="A0A8J2MLX6"/>
<gene>
    <name evidence="2" type="ORF">HICCMSTLAB_LOCUS8500</name>
</gene>